<keyword evidence="1" id="KW-0472">Membrane</keyword>
<reference evidence="2 3" key="1">
    <citation type="submission" date="2020-07" db="EMBL/GenBank/DDBJ databases">
        <title>Sequencing the genomes of 1000 actinobacteria strains.</title>
        <authorList>
            <person name="Klenk H.-P."/>
        </authorList>
    </citation>
    <scope>NUCLEOTIDE SEQUENCE [LARGE SCALE GENOMIC DNA]</scope>
    <source>
        <strain evidence="2 3">DSM 19663</strain>
    </source>
</reference>
<dbReference type="EMBL" id="JACGWX010000002">
    <property type="protein sequence ID" value="MBA8847416.1"/>
    <property type="molecule type" value="Genomic_DNA"/>
</dbReference>
<name>A0A839E7Z9_9MICO</name>
<keyword evidence="1" id="KW-0812">Transmembrane</keyword>
<keyword evidence="3" id="KW-1185">Reference proteome</keyword>
<gene>
    <name evidence="2" type="ORF">FHX53_001001</name>
</gene>
<protein>
    <submittedName>
        <fullName evidence="2">Uncharacterized protein</fullName>
    </submittedName>
</protein>
<dbReference type="Proteomes" id="UP000585905">
    <property type="component" value="Unassembled WGS sequence"/>
</dbReference>
<feature type="transmembrane region" description="Helical" evidence="1">
    <location>
        <begin position="57"/>
        <end position="76"/>
    </location>
</feature>
<evidence type="ECO:0000256" key="1">
    <source>
        <dbReference type="SAM" id="Phobius"/>
    </source>
</evidence>
<proteinExistence type="predicted"/>
<comment type="caution">
    <text evidence="2">The sequence shown here is derived from an EMBL/GenBank/DDBJ whole genome shotgun (WGS) entry which is preliminary data.</text>
</comment>
<organism evidence="2 3">
    <name type="scientific">Microcella alkalica</name>
    <dbReference type="NCBI Taxonomy" id="355930"/>
    <lineage>
        <taxon>Bacteria</taxon>
        <taxon>Bacillati</taxon>
        <taxon>Actinomycetota</taxon>
        <taxon>Actinomycetes</taxon>
        <taxon>Micrococcales</taxon>
        <taxon>Microbacteriaceae</taxon>
        <taxon>Microcella</taxon>
    </lineage>
</organism>
<accession>A0A839E7Z9</accession>
<keyword evidence="1" id="KW-1133">Transmembrane helix</keyword>
<sequence>MIARVVLPLLGLLLLGAGVWLLAEYPIGVSWFGWVQPDDAGELDITTQISAITQTGLAMLVVGGALVGAAIGFALGRRRTRTPA</sequence>
<evidence type="ECO:0000313" key="2">
    <source>
        <dbReference type="EMBL" id="MBA8847416.1"/>
    </source>
</evidence>
<evidence type="ECO:0000313" key="3">
    <source>
        <dbReference type="Proteomes" id="UP000585905"/>
    </source>
</evidence>
<dbReference type="AlphaFoldDB" id="A0A839E7Z9"/>
<dbReference type="RefSeq" id="WP_182490264.1">
    <property type="nucleotide sequence ID" value="NZ_BAAAOV010000014.1"/>
</dbReference>